<keyword evidence="4 7" id="KW-0812">Transmembrane</keyword>
<dbReference type="GO" id="GO:0005886">
    <property type="term" value="C:plasma membrane"/>
    <property type="evidence" value="ECO:0007669"/>
    <property type="project" value="UniProtKB-SubCell"/>
</dbReference>
<dbReference type="Gene3D" id="1.10.3720.10">
    <property type="entry name" value="MetI-like"/>
    <property type="match status" value="1"/>
</dbReference>
<organism evidence="10 11">
    <name type="scientific">Paenibacillus spiritus</name>
    <dbReference type="NCBI Taxonomy" id="2496557"/>
    <lineage>
        <taxon>Bacteria</taxon>
        <taxon>Bacillati</taxon>
        <taxon>Bacillota</taxon>
        <taxon>Bacilli</taxon>
        <taxon>Bacillales</taxon>
        <taxon>Paenibacillaceae</taxon>
        <taxon>Paenibacillus</taxon>
    </lineage>
</organism>
<dbReference type="OrthoDB" id="9804353at2"/>
<evidence type="ECO:0000256" key="2">
    <source>
        <dbReference type="ARBA" id="ARBA00022448"/>
    </source>
</evidence>
<evidence type="ECO:0000256" key="6">
    <source>
        <dbReference type="ARBA" id="ARBA00023136"/>
    </source>
</evidence>
<dbReference type="GO" id="GO:0055085">
    <property type="term" value="P:transmembrane transport"/>
    <property type="evidence" value="ECO:0007669"/>
    <property type="project" value="InterPro"/>
</dbReference>
<dbReference type="PANTHER" id="PTHR30151">
    <property type="entry name" value="ALKANE SULFONATE ABC TRANSPORTER-RELATED, MEMBRANE SUBUNIT"/>
    <property type="match status" value="1"/>
</dbReference>
<name>A0A5J5G8G3_9BACL</name>
<dbReference type="CDD" id="cd06261">
    <property type="entry name" value="TM_PBP2"/>
    <property type="match status" value="1"/>
</dbReference>
<evidence type="ECO:0000256" key="3">
    <source>
        <dbReference type="ARBA" id="ARBA00022475"/>
    </source>
</evidence>
<comment type="subcellular location">
    <subcellularLocation>
        <location evidence="1 7">Cell membrane</location>
        <topology evidence="1 7">Multi-pass membrane protein</topology>
    </subcellularLocation>
</comment>
<dbReference type="EMBL" id="VYKK01000015">
    <property type="protein sequence ID" value="KAA9004100.1"/>
    <property type="molecule type" value="Genomic_DNA"/>
</dbReference>
<gene>
    <name evidence="10" type="ORF">F4V43_11900</name>
</gene>
<keyword evidence="6 7" id="KW-0472">Membrane</keyword>
<dbReference type="AlphaFoldDB" id="A0A5J5G8G3"/>
<dbReference type="RefSeq" id="WP_150458454.1">
    <property type="nucleotide sequence ID" value="NZ_VYKK01000015.1"/>
</dbReference>
<evidence type="ECO:0000256" key="8">
    <source>
        <dbReference type="SAM" id="MobiDB-lite"/>
    </source>
</evidence>
<evidence type="ECO:0000313" key="10">
    <source>
        <dbReference type="EMBL" id="KAA9004100.1"/>
    </source>
</evidence>
<evidence type="ECO:0000256" key="5">
    <source>
        <dbReference type="ARBA" id="ARBA00022989"/>
    </source>
</evidence>
<evidence type="ECO:0000256" key="4">
    <source>
        <dbReference type="ARBA" id="ARBA00022692"/>
    </source>
</evidence>
<feature type="region of interest" description="Disordered" evidence="8">
    <location>
        <begin position="1"/>
        <end position="20"/>
    </location>
</feature>
<dbReference type="SUPFAM" id="SSF161098">
    <property type="entry name" value="MetI-like"/>
    <property type="match status" value="1"/>
</dbReference>
<dbReference type="PROSITE" id="PS50928">
    <property type="entry name" value="ABC_TM1"/>
    <property type="match status" value="1"/>
</dbReference>
<evidence type="ECO:0000256" key="1">
    <source>
        <dbReference type="ARBA" id="ARBA00004651"/>
    </source>
</evidence>
<keyword evidence="5 7" id="KW-1133">Transmembrane helix</keyword>
<keyword evidence="2 7" id="KW-0813">Transport</keyword>
<accession>A0A5J5G8G3</accession>
<feature type="domain" description="ABC transmembrane type-1" evidence="9">
    <location>
        <begin position="74"/>
        <end position="252"/>
    </location>
</feature>
<evidence type="ECO:0000256" key="7">
    <source>
        <dbReference type="RuleBase" id="RU363032"/>
    </source>
</evidence>
<feature type="transmembrane region" description="Helical" evidence="7">
    <location>
        <begin position="140"/>
        <end position="159"/>
    </location>
</feature>
<protein>
    <submittedName>
        <fullName evidence="10">ABC transporter permease</fullName>
    </submittedName>
</protein>
<feature type="transmembrane region" description="Helical" evidence="7">
    <location>
        <begin position="180"/>
        <end position="206"/>
    </location>
</feature>
<evidence type="ECO:0000313" key="11">
    <source>
        <dbReference type="Proteomes" id="UP000367750"/>
    </source>
</evidence>
<feature type="transmembrane region" description="Helical" evidence="7">
    <location>
        <begin position="81"/>
        <end position="101"/>
    </location>
</feature>
<sequence length="278" mass="29470">MNPEPEPRTPPPGQRERPPLSKTFIPPLLAVAAGLAVWEAGVRAAGTPAYILPPPTAVLRALALEAGPLFKVHLPATLGEAAVGLLLALVAGTALGLGMALSSALEKALYPLLVFSQTIPLVALSPLFILWFGYSLWSKAFVVLLTAFYPIMAGLHDGIRRAGSEYRGLMLAMGARRRQVLIKAEIPAALPAFFGGLRLAAVYSVIGATIGEWLGGSRGLGFYCRRMASGLRSADMFAAVVLLAALGLSLLLTVRLAEAVICRRSSLGRIEDYKEMRG</sequence>
<dbReference type="PANTHER" id="PTHR30151:SF20">
    <property type="entry name" value="ABC TRANSPORTER PERMEASE PROTEIN HI_0355-RELATED"/>
    <property type="match status" value="1"/>
</dbReference>
<comment type="similarity">
    <text evidence="7">Belongs to the binding-protein-dependent transport system permease family.</text>
</comment>
<keyword evidence="3" id="KW-1003">Cell membrane</keyword>
<dbReference type="InterPro" id="IPR000515">
    <property type="entry name" value="MetI-like"/>
</dbReference>
<comment type="caution">
    <text evidence="10">The sequence shown here is derived from an EMBL/GenBank/DDBJ whole genome shotgun (WGS) entry which is preliminary data.</text>
</comment>
<dbReference type="InterPro" id="IPR035906">
    <property type="entry name" value="MetI-like_sf"/>
</dbReference>
<feature type="transmembrane region" description="Helical" evidence="7">
    <location>
        <begin position="108"/>
        <end position="134"/>
    </location>
</feature>
<keyword evidence="11" id="KW-1185">Reference proteome</keyword>
<reference evidence="10 11" key="1">
    <citation type="submission" date="2019-09" db="EMBL/GenBank/DDBJ databases">
        <title>Bacillus ochoae sp. nov., Paenibacillus whitsoniae sp. nov., Paenibacillus spiritus sp. nov. Isolated from the Mars Exploration Rover during spacecraft assembly.</title>
        <authorList>
            <person name="Seuylemezian A."/>
            <person name="Vaishampayan P."/>
        </authorList>
    </citation>
    <scope>NUCLEOTIDE SEQUENCE [LARGE SCALE GENOMIC DNA]</scope>
    <source>
        <strain evidence="10 11">MER_111</strain>
    </source>
</reference>
<feature type="transmembrane region" description="Helical" evidence="7">
    <location>
        <begin position="236"/>
        <end position="257"/>
    </location>
</feature>
<evidence type="ECO:0000259" key="9">
    <source>
        <dbReference type="PROSITE" id="PS50928"/>
    </source>
</evidence>
<dbReference type="Proteomes" id="UP000367750">
    <property type="component" value="Unassembled WGS sequence"/>
</dbReference>
<proteinExistence type="inferred from homology"/>
<dbReference type="Pfam" id="PF00528">
    <property type="entry name" value="BPD_transp_1"/>
    <property type="match status" value="1"/>
</dbReference>